<keyword evidence="2" id="KW-1185">Reference proteome</keyword>
<evidence type="ECO:0000313" key="2">
    <source>
        <dbReference type="Proteomes" id="UP000789702"/>
    </source>
</evidence>
<comment type="caution">
    <text evidence="1">The sequence shown here is derived from an EMBL/GenBank/DDBJ whole genome shotgun (WGS) entry which is preliminary data.</text>
</comment>
<evidence type="ECO:0000313" key="1">
    <source>
        <dbReference type="EMBL" id="CAG8718376.1"/>
    </source>
</evidence>
<gene>
    <name evidence="1" type="ORF">DHETER_LOCUS12682</name>
</gene>
<organism evidence="1 2">
    <name type="scientific">Dentiscutata heterogama</name>
    <dbReference type="NCBI Taxonomy" id="1316150"/>
    <lineage>
        <taxon>Eukaryota</taxon>
        <taxon>Fungi</taxon>
        <taxon>Fungi incertae sedis</taxon>
        <taxon>Mucoromycota</taxon>
        <taxon>Glomeromycotina</taxon>
        <taxon>Glomeromycetes</taxon>
        <taxon>Diversisporales</taxon>
        <taxon>Gigasporaceae</taxon>
        <taxon>Dentiscutata</taxon>
    </lineage>
</organism>
<dbReference type="EMBL" id="CAJVPU010031982">
    <property type="protein sequence ID" value="CAG8718376.1"/>
    <property type="molecule type" value="Genomic_DNA"/>
</dbReference>
<dbReference type="Proteomes" id="UP000789702">
    <property type="component" value="Unassembled WGS sequence"/>
</dbReference>
<accession>A0ACA9PS03</accession>
<proteinExistence type="predicted"/>
<sequence>MPKLYEFNSNDFSDEQESIYKNTITNVEIVKTNWKTYDLDVVIKKFVKNNNEYKNEFNIFSNLKFIHRNIITYYGYCSDNPLHLVFEYADQGNLKKYLFDKFHLLTWDEKLKFCKDITCGLIFLHSFNIIHKDIRSKNILISQGTAKLCDFGFSKFENEKTRQFDVDGLRAVSHIDPQYIINPKYKLSKKSDIYSLGVVFWEISTGKIPYKNFTQESITIHVYSGKREIPGEDTPEWYKDIYVRCWDQLPENRPDIQEVFDIINNY</sequence>
<reference evidence="1" key="1">
    <citation type="submission" date="2021-06" db="EMBL/GenBank/DDBJ databases">
        <authorList>
            <person name="Kallberg Y."/>
            <person name="Tangrot J."/>
            <person name="Rosling A."/>
        </authorList>
    </citation>
    <scope>NUCLEOTIDE SEQUENCE</scope>
    <source>
        <strain evidence="1">IL203A</strain>
    </source>
</reference>
<name>A0ACA9PS03_9GLOM</name>
<protein>
    <submittedName>
        <fullName evidence="1">10413_t:CDS:1</fullName>
    </submittedName>
</protein>